<proteinExistence type="predicted"/>
<feature type="coiled-coil region" evidence="1">
    <location>
        <begin position="33"/>
        <end position="124"/>
    </location>
</feature>
<dbReference type="PANTHER" id="PTHR35347">
    <property type="entry name" value="COILED-COIL DOMAIN-CONTAINING PROTEIN 175"/>
    <property type="match status" value="1"/>
</dbReference>
<evidence type="ECO:0000313" key="3">
    <source>
        <dbReference type="EMBL" id="CAL1537723.1"/>
    </source>
</evidence>
<dbReference type="EMBL" id="CAXITT010000273">
    <property type="protein sequence ID" value="CAL1537723.1"/>
    <property type="molecule type" value="Genomic_DNA"/>
</dbReference>
<name>A0AAV2HUF9_LYMST</name>
<evidence type="ECO:0000256" key="2">
    <source>
        <dbReference type="SAM" id="MobiDB-lite"/>
    </source>
</evidence>
<dbReference type="AlphaFoldDB" id="A0AAV2HUF9"/>
<evidence type="ECO:0000256" key="1">
    <source>
        <dbReference type="SAM" id="Coils"/>
    </source>
</evidence>
<gene>
    <name evidence="3" type="ORF">GSLYS_00011625001</name>
</gene>
<keyword evidence="1" id="KW-0175">Coiled coil</keyword>
<feature type="region of interest" description="Disordered" evidence="2">
    <location>
        <begin position="215"/>
        <end position="236"/>
    </location>
</feature>
<accession>A0AAV2HUF9</accession>
<feature type="compositionally biased region" description="Basic and acidic residues" evidence="2">
    <location>
        <begin position="218"/>
        <end position="236"/>
    </location>
</feature>
<protein>
    <submittedName>
        <fullName evidence="3">Uncharacterized protein</fullName>
    </submittedName>
</protein>
<dbReference type="InterPro" id="IPR038834">
    <property type="entry name" value="CCDC175"/>
</dbReference>
<evidence type="ECO:0000313" key="4">
    <source>
        <dbReference type="Proteomes" id="UP001497497"/>
    </source>
</evidence>
<feature type="coiled-coil region" evidence="1">
    <location>
        <begin position="625"/>
        <end position="652"/>
    </location>
</feature>
<feature type="non-terminal residue" evidence="3">
    <location>
        <position position="686"/>
    </location>
</feature>
<sequence length="686" mass="80588">MALVASVSSEAPCVRASVEKLQELGGRMQLNCLDFKENDINNLNKIIEAINELEEERKEKHENLETETIKSSILRYELKLLPDEIQDEIMNAVNAARQSNAEALQNLQEKLGKMNTNILDLSAKASDMESENSILQPEKELLYQQHEEIIAQLNEKMADKAMMQIGLNETRDKVRQANQNIDELEDSILQLKEDLIQERTDARQEKKLLKKAVNDTQAKAKEQREQNIEKKREVDTHQEKLMESEGRLDALRKSIRRFETSRGKLESDETSLILQVERQLKLNEQQRRRGAEIINESLREEQEFESKQRILTKRLKTLKQDIAHQLAKTGVYEERRVNLFKDLKEKEKIKEEEALYVGQLDSQLQITKRNLSEKAEDVGRMQAENIEISQELIELEESHKAVLAQLNNQIEEQKDLLSRERNERMELQQNKDEVGKKLQEIKIEQQVFMKSVTEAIQEGKKQHVQLSNEGVQLQREVIEDEELIKQTEEKLKSCLQCYEEMFNTFQYRVNTIETKICEMQSKMLEQKSKLSEETPIFQHMQEFFEKRNADYDLKKKSLVGLKNKRFGLEDDLKRARKDRDELKLPQVTLQNNLKDFRNQVIEQINIQGKSLQDMEQLIFLAGCQMKMIMEENQRLEMACQKLESDMTDLGQQILDNKRIKKIAEEDLVFHKNDLKEKFQTEHSMQE</sequence>
<keyword evidence="4" id="KW-1185">Reference proteome</keyword>
<reference evidence="3 4" key="1">
    <citation type="submission" date="2024-04" db="EMBL/GenBank/DDBJ databases">
        <authorList>
            <consortium name="Genoscope - CEA"/>
            <person name="William W."/>
        </authorList>
    </citation>
    <scope>NUCLEOTIDE SEQUENCE [LARGE SCALE GENOMIC DNA]</scope>
</reference>
<feature type="coiled-coil region" evidence="1">
    <location>
        <begin position="378"/>
        <end position="444"/>
    </location>
</feature>
<dbReference type="Proteomes" id="UP001497497">
    <property type="component" value="Unassembled WGS sequence"/>
</dbReference>
<organism evidence="3 4">
    <name type="scientific">Lymnaea stagnalis</name>
    <name type="common">Great pond snail</name>
    <name type="synonym">Helix stagnalis</name>
    <dbReference type="NCBI Taxonomy" id="6523"/>
    <lineage>
        <taxon>Eukaryota</taxon>
        <taxon>Metazoa</taxon>
        <taxon>Spiralia</taxon>
        <taxon>Lophotrochozoa</taxon>
        <taxon>Mollusca</taxon>
        <taxon>Gastropoda</taxon>
        <taxon>Heterobranchia</taxon>
        <taxon>Euthyneura</taxon>
        <taxon>Panpulmonata</taxon>
        <taxon>Hygrophila</taxon>
        <taxon>Lymnaeoidea</taxon>
        <taxon>Lymnaeidae</taxon>
        <taxon>Lymnaea</taxon>
    </lineage>
</organism>
<dbReference type="PANTHER" id="PTHR35347:SF1">
    <property type="entry name" value="COILED-COIL DOMAIN-CONTAINING PROTEIN 175"/>
    <property type="match status" value="1"/>
</dbReference>
<comment type="caution">
    <text evidence="3">The sequence shown here is derived from an EMBL/GenBank/DDBJ whole genome shotgun (WGS) entry which is preliminary data.</text>
</comment>